<dbReference type="InterPro" id="IPR035906">
    <property type="entry name" value="MetI-like_sf"/>
</dbReference>
<dbReference type="HOGENOM" id="CLU_028518_1_1_0"/>
<evidence type="ECO:0000313" key="9">
    <source>
        <dbReference type="EMBL" id="ACZ38411.1"/>
    </source>
</evidence>
<evidence type="ECO:0000256" key="5">
    <source>
        <dbReference type="ARBA" id="ARBA00022989"/>
    </source>
</evidence>
<organism evidence="9 10">
    <name type="scientific">Sphaerobacter thermophilus (strain ATCC 49802 / DSM 20745 / KCCM 41009 / NCIMB 13125 / S 6022)</name>
    <dbReference type="NCBI Taxonomy" id="479434"/>
    <lineage>
        <taxon>Bacteria</taxon>
        <taxon>Pseudomonadati</taxon>
        <taxon>Thermomicrobiota</taxon>
        <taxon>Thermomicrobia</taxon>
        <taxon>Sphaerobacterales</taxon>
        <taxon>Sphaerobacterineae</taxon>
        <taxon>Sphaerobacteraceae</taxon>
        <taxon>Sphaerobacter</taxon>
    </lineage>
</organism>
<keyword evidence="3" id="KW-1003">Cell membrane</keyword>
<dbReference type="InterPro" id="IPR053385">
    <property type="entry name" value="ABC_transport_permease"/>
</dbReference>
<comment type="subcellular location">
    <subcellularLocation>
        <location evidence="1 7">Cell membrane</location>
        <topology evidence="1 7">Multi-pass membrane protein</topology>
    </subcellularLocation>
</comment>
<dbReference type="GO" id="GO:0055085">
    <property type="term" value="P:transmembrane transport"/>
    <property type="evidence" value="ECO:0007669"/>
    <property type="project" value="InterPro"/>
</dbReference>
<dbReference type="InParanoid" id="D1C2E4"/>
<dbReference type="PROSITE" id="PS50928">
    <property type="entry name" value="ABC_TM1"/>
    <property type="match status" value="1"/>
</dbReference>
<evidence type="ECO:0000256" key="6">
    <source>
        <dbReference type="ARBA" id="ARBA00023136"/>
    </source>
</evidence>
<keyword evidence="10" id="KW-1185">Reference proteome</keyword>
<sequence>MISRNQRADAIESAPLNGAVARRSWIQDQLRLWRRNKMATVGLVIVLIVIAMALLASVLAPHDPYERDIRNRIAPPSREHLLGTDNLGRDTLSRIMYGARISLLVGGVSVGIATLVGVPLGLLAGYSAGRLDTLIMRIMDAVIAFPEIVLAIAILAILGPSVLNAMIAIGIVYIPIFARTARAPSLSESRKEYVEAARAIGASGWRILLRHVAPNTVSVIIVRITTSLSYAILAEAALSFLGLGASPPTPTWGRMLNEGRGFMEMAPWVAIFPGLAIAITVLGFNLLGDGLRDALDPRYRRT</sequence>
<feature type="transmembrane region" description="Helical" evidence="7">
    <location>
        <begin position="101"/>
        <end position="126"/>
    </location>
</feature>
<proteinExistence type="inferred from homology"/>
<dbReference type="Gene3D" id="1.10.3720.10">
    <property type="entry name" value="MetI-like"/>
    <property type="match status" value="1"/>
</dbReference>
<dbReference type="PANTHER" id="PTHR43386">
    <property type="entry name" value="OLIGOPEPTIDE TRANSPORT SYSTEM PERMEASE PROTEIN APPC"/>
    <property type="match status" value="1"/>
</dbReference>
<dbReference type="InterPro" id="IPR050366">
    <property type="entry name" value="BP-dependent_transpt_permease"/>
</dbReference>
<dbReference type="NCBIfam" id="NF045474">
    <property type="entry name" value="Opp2C"/>
    <property type="match status" value="1"/>
</dbReference>
<reference evidence="10" key="1">
    <citation type="submission" date="2009-11" db="EMBL/GenBank/DDBJ databases">
        <title>The complete chromosome 1 of Sphaerobacter thermophilus DSM 20745.</title>
        <authorList>
            <person name="Lucas S."/>
            <person name="Copeland A."/>
            <person name="Lapidus A."/>
            <person name="Glavina del Rio T."/>
            <person name="Dalin E."/>
            <person name="Tice H."/>
            <person name="Bruce D."/>
            <person name="Goodwin L."/>
            <person name="Pitluck S."/>
            <person name="Kyrpides N."/>
            <person name="Mavromatis K."/>
            <person name="Ivanova N."/>
            <person name="Mikhailova N."/>
            <person name="LaButti K.M."/>
            <person name="Clum A."/>
            <person name="Sun H.I."/>
            <person name="Brettin T."/>
            <person name="Detter J.C."/>
            <person name="Han C."/>
            <person name="Larimer F."/>
            <person name="Land M."/>
            <person name="Hauser L."/>
            <person name="Markowitz V."/>
            <person name="Cheng J.F."/>
            <person name="Hugenholtz P."/>
            <person name="Woyke T."/>
            <person name="Wu D."/>
            <person name="Steenblock K."/>
            <person name="Schneider S."/>
            <person name="Pukall R."/>
            <person name="Goeker M."/>
            <person name="Klenk H.P."/>
            <person name="Eisen J.A."/>
        </authorList>
    </citation>
    <scope>NUCLEOTIDE SEQUENCE [LARGE SCALE GENOMIC DNA]</scope>
    <source>
        <strain evidence="10">ATCC 49802 / DSM 20745 / S 6022</strain>
    </source>
</reference>
<evidence type="ECO:0000259" key="8">
    <source>
        <dbReference type="PROSITE" id="PS50928"/>
    </source>
</evidence>
<keyword evidence="5 7" id="KW-1133">Transmembrane helix</keyword>
<dbReference type="Pfam" id="PF12911">
    <property type="entry name" value="OppC_N"/>
    <property type="match status" value="1"/>
</dbReference>
<dbReference type="eggNOG" id="COG1173">
    <property type="taxonomic scope" value="Bacteria"/>
</dbReference>
<feature type="transmembrane region" description="Helical" evidence="7">
    <location>
        <begin position="220"/>
        <end position="245"/>
    </location>
</feature>
<evidence type="ECO:0000256" key="2">
    <source>
        <dbReference type="ARBA" id="ARBA00022448"/>
    </source>
</evidence>
<evidence type="ECO:0000256" key="3">
    <source>
        <dbReference type="ARBA" id="ARBA00022475"/>
    </source>
</evidence>
<dbReference type="PANTHER" id="PTHR43386:SF25">
    <property type="entry name" value="PEPTIDE ABC TRANSPORTER PERMEASE PROTEIN"/>
    <property type="match status" value="1"/>
</dbReference>
<comment type="similarity">
    <text evidence="7">Belongs to the binding-protein-dependent transport system permease family.</text>
</comment>
<dbReference type="GO" id="GO:0005886">
    <property type="term" value="C:plasma membrane"/>
    <property type="evidence" value="ECO:0007669"/>
    <property type="project" value="UniProtKB-SubCell"/>
</dbReference>
<feature type="transmembrane region" description="Helical" evidence="7">
    <location>
        <begin position="265"/>
        <end position="288"/>
    </location>
</feature>
<feature type="transmembrane region" description="Helical" evidence="7">
    <location>
        <begin position="39"/>
        <end position="60"/>
    </location>
</feature>
<protein>
    <submittedName>
        <fullName evidence="9">Binding-protein-dependent transport systems inner membrane component</fullName>
    </submittedName>
</protein>
<evidence type="ECO:0000256" key="7">
    <source>
        <dbReference type="RuleBase" id="RU363032"/>
    </source>
</evidence>
<dbReference type="EMBL" id="CP001823">
    <property type="protein sequence ID" value="ACZ38411.1"/>
    <property type="molecule type" value="Genomic_DNA"/>
</dbReference>
<gene>
    <name evidence="9" type="ordered locus">Sthe_0975</name>
</gene>
<name>D1C2E4_SPHTD</name>
<dbReference type="InterPro" id="IPR025966">
    <property type="entry name" value="OppC_N"/>
</dbReference>
<keyword evidence="4 7" id="KW-0812">Transmembrane</keyword>
<dbReference type="SUPFAM" id="SSF161098">
    <property type="entry name" value="MetI-like"/>
    <property type="match status" value="1"/>
</dbReference>
<dbReference type="AlphaFoldDB" id="D1C2E4"/>
<dbReference type="RefSeq" id="WP_012871458.1">
    <property type="nucleotide sequence ID" value="NC_013523.1"/>
</dbReference>
<evidence type="ECO:0000313" key="10">
    <source>
        <dbReference type="Proteomes" id="UP000002027"/>
    </source>
</evidence>
<accession>D1C2E4</accession>
<evidence type="ECO:0000256" key="1">
    <source>
        <dbReference type="ARBA" id="ARBA00004651"/>
    </source>
</evidence>
<dbReference type="STRING" id="479434.Sthe_0975"/>
<dbReference type="Proteomes" id="UP000002027">
    <property type="component" value="Chromosome 1"/>
</dbReference>
<evidence type="ECO:0000256" key="4">
    <source>
        <dbReference type="ARBA" id="ARBA00022692"/>
    </source>
</evidence>
<dbReference type="KEGG" id="sti:Sthe_0975"/>
<feature type="domain" description="ABC transmembrane type-1" evidence="8">
    <location>
        <begin position="99"/>
        <end position="288"/>
    </location>
</feature>
<keyword evidence="6 7" id="KW-0472">Membrane</keyword>
<feature type="transmembrane region" description="Helical" evidence="7">
    <location>
        <begin position="138"/>
        <end position="157"/>
    </location>
</feature>
<dbReference type="InterPro" id="IPR000515">
    <property type="entry name" value="MetI-like"/>
</dbReference>
<dbReference type="Pfam" id="PF00528">
    <property type="entry name" value="BPD_transp_1"/>
    <property type="match status" value="1"/>
</dbReference>
<reference evidence="9 10" key="2">
    <citation type="journal article" date="2010" name="Stand. Genomic Sci.">
        <title>Complete genome sequence of Desulfohalobium retbaense type strain (HR(100)).</title>
        <authorList>
            <person name="Spring S."/>
            <person name="Nolan M."/>
            <person name="Lapidus A."/>
            <person name="Glavina Del Rio T."/>
            <person name="Copeland A."/>
            <person name="Tice H."/>
            <person name="Cheng J.F."/>
            <person name="Lucas S."/>
            <person name="Land M."/>
            <person name="Chen F."/>
            <person name="Bruce D."/>
            <person name="Goodwin L."/>
            <person name="Pitluck S."/>
            <person name="Ivanova N."/>
            <person name="Mavromatis K."/>
            <person name="Mikhailova N."/>
            <person name="Pati A."/>
            <person name="Chen A."/>
            <person name="Palaniappan K."/>
            <person name="Hauser L."/>
            <person name="Chang Y.J."/>
            <person name="Jeffries C.D."/>
            <person name="Munk C."/>
            <person name="Kiss H."/>
            <person name="Chain P."/>
            <person name="Han C."/>
            <person name="Brettin T."/>
            <person name="Detter J.C."/>
            <person name="Schuler E."/>
            <person name="Goker M."/>
            <person name="Rohde M."/>
            <person name="Bristow J."/>
            <person name="Eisen J.A."/>
            <person name="Markowitz V."/>
            <person name="Hugenholtz P."/>
            <person name="Kyrpides N.C."/>
            <person name="Klenk H.P."/>
        </authorList>
    </citation>
    <scope>NUCLEOTIDE SEQUENCE [LARGE SCALE GENOMIC DNA]</scope>
    <source>
        <strain evidence="10">ATCC 49802 / DSM 20745 / S 6022</strain>
    </source>
</reference>
<dbReference type="OrthoDB" id="9776213at2"/>
<dbReference type="CDD" id="cd06261">
    <property type="entry name" value="TM_PBP2"/>
    <property type="match status" value="1"/>
</dbReference>
<keyword evidence="2 7" id="KW-0813">Transport</keyword>